<proteinExistence type="predicted"/>
<evidence type="ECO:0000313" key="2">
    <source>
        <dbReference type="Proteomes" id="UP001291653"/>
    </source>
</evidence>
<protein>
    <submittedName>
        <fullName evidence="1">Uncharacterized protein</fullName>
    </submittedName>
</protein>
<comment type="caution">
    <text evidence="1">The sequence shown here is derived from an EMBL/GenBank/DDBJ whole genome shotgun (WGS) entry which is preliminary data.</text>
</comment>
<sequence length="221" mass="24000">MNRSLTRNIISAARRTPDSTEPFTHLVEVEHLFPATAFADAPARWTPGEGFTEVAGGAWLRVNADGTRTAVVTGVGPKELPAADDGTWTGEEVWTVTSADPGVFTWLGDKPHRITRALGREDAEIVREPYEGHPAEAGETYWYSFGLKHGFTPVQRADGRYSLTLACAPNASWWNGPWRLVSASGRILKAHGGRAVVRTVTGAHLSATPATVDRMRLLSLI</sequence>
<organism evidence="1 2">
    <name type="scientific">Streptomyces yaizuensis</name>
    <dbReference type="NCBI Taxonomy" id="2989713"/>
    <lineage>
        <taxon>Bacteria</taxon>
        <taxon>Bacillati</taxon>
        <taxon>Actinomycetota</taxon>
        <taxon>Actinomycetes</taxon>
        <taxon>Kitasatosporales</taxon>
        <taxon>Streptomycetaceae</taxon>
        <taxon>Streptomyces</taxon>
    </lineage>
</organism>
<accession>A0ABQ5PBG5</accession>
<keyword evidence="2" id="KW-1185">Reference proteome</keyword>
<dbReference type="Proteomes" id="UP001291653">
    <property type="component" value="Unassembled WGS sequence"/>
</dbReference>
<gene>
    <name evidence="1" type="ORF">SYYSPA8_36605</name>
</gene>
<dbReference type="RefSeq" id="WP_323451866.1">
    <property type="nucleotide sequence ID" value="NZ_BSBI01000029.1"/>
</dbReference>
<name>A0ABQ5PBG5_9ACTN</name>
<evidence type="ECO:0000313" key="1">
    <source>
        <dbReference type="EMBL" id="GLF99940.1"/>
    </source>
</evidence>
<reference evidence="1 2" key="1">
    <citation type="submission" date="2022-10" db="EMBL/GenBank/DDBJ databases">
        <title>Draft genome sequence of Streptomyces sp. YSPA8.</title>
        <authorList>
            <person name="Moriuchi R."/>
            <person name="Dohra H."/>
            <person name="Yamamura H."/>
            <person name="Kodani S."/>
        </authorList>
    </citation>
    <scope>NUCLEOTIDE SEQUENCE [LARGE SCALE GENOMIC DNA]</scope>
    <source>
        <strain evidence="1 2">YSPA8</strain>
    </source>
</reference>
<dbReference type="EMBL" id="BSBI01000029">
    <property type="protein sequence ID" value="GLF99940.1"/>
    <property type="molecule type" value="Genomic_DNA"/>
</dbReference>